<dbReference type="Proteomes" id="UP000030588">
    <property type="component" value="Unassembled WGS sequence"/>
</dbReference>
<evidence type="ECO:0000256" key="1">
    <source>
        <dbReference type="SAM" id="Phobius"/>
    </source>
</evidence>
<feature type="transmembrane region" description="Helical" evidence="1">
    <location>
        <begin position="31"/>
        <end position="48"/>
    </location>
</feature>
<evidence type="ECO:0000313" key="3">
    <source>
        <dbReference type="Proteomes" id="UP000030588"/>
    </source>
</evidence>
<keyword evidence="1" id="KW-1133">Transmembrane helix</keyword>
<keyword evidence="1" id="KW-0812">Transmembrane</keyword>
<feature type="transmembrane region" description="Helical" evidence="1">
    <location>
        <begin position="6"/>
        <end position="24"/>
    </location>
</feature>
<feature type="transmembrane region" description="Helical" evidence="1">
    <location>
        <begin position="64"/>
        <end position="82"/>
    </location>
</feature>
<dbReference type="AlphaFoldDB" id="A0A0A6VFA1"/>
<proteinExistence type="predicted"/>
<feature type="transmembrane region" description="Helical" evidence="1">
    <location>
        <begin position="120"/>
        <end position="145"/>
    </location>
</feature>
<organism evidence="2 3">
    <name type="scientific">Heyndrickxia ginsengihumi</name>
    <dbReference type="NCBI Taxonomy" id="363870"/>
    <lineage>
        <taxon>Bacteria</taxon>
        <taxon>Bacillati</taxon>
        <taxon>Bacillota</taxon>
        <taxon>Bacilli</taxon>
        <taxon>Bacillales</taxon>
        <taxon>Bacillaceae</taxon>
        <taxon>Heyndrickxia</taxon>
    </lineage>
</organism>
<comment type="caution">
    <text evidence="2">The sequence shown here is derived from an EMBL/GenBank/DDBJ whole genome shotgun (WGS) entry which is preliminary data.</text>
</comment>
<dbReference type="OrthoDB" id="2626715at2"/>
<name>A0A0A6VFA1_9BACI</name>
<feature type="transmembrane region" description="Helical" evidence="1">
    <location>
        <begin position="94"/>
        <end position="114"/>
    </location>
</feature>
<evidence type="ECO:0000313" key="2">
    <source>
        <dbReference type="EMBL" id="KHD86925.1"/>
    </source>
</evidence>
<sequence>MGFVIIFFIAWLTIVVFTVMRKRLSLIENCFVYMVILVININWSWIVFEELDRIIISTAPLKNTAFLIVRSIIVPLVIVGALNIHGTFFSAKSWYIGILSVIVLSCVIAIGRYFDVLTYVHWSIVYDILYFMALHVIASVTLKFFQAIGRREVKAS</sequence>
<gene>
    <name evidence="2" type="ORF">NG54_00700</name>
</gene>
<reference evidence="2 3" key="1">
    <citation type="submission" date="2014-10" db="EMBL/GenBank/DDBJ databases">
        <title>Draft genome of phytase producing Bacillus ginsengihumi strain M2.11.</title>
        <authorList>
            <person name="Toymentseva A."/>
            <person name="Boulygina E.A."/>
            <person name="Kazakov S.V."/>
            <person name="Kayumov I."/>
            <person name="Suleimanova A.D."/>
            <person name="Mardanova A.M."/>
            <person name="Maria S.N."/>
            <person name="Sergey M.Y."/>
            <person name="Sharipova M.R."/>
        </authorList>
    </citation>
    <scope>NUCLEOTIDE SEQUENCE [LARGE SCALE GENOMIC DNA]</scope>
    <source>
        <strain evidence="2 3">M2.11</strain>
    </source>
</reference>
<protein>
    <submittedName>
        <fullName evidence="2">Uncharacterized protein</fullName>
    </submittedName>
</protein>
<keyword evidence="1" id="KW-0472">Membrane</keyword>
<dbReference type="RefSeq" id="WP_025727801.1">
    <property type="nucleotide sequence ID" value="NZ_JAMAUG010000001.1"/>
</dbReference>
<dbReference type="EMBL" id="JRUN01000001">
    <property type="protein sequence ID" value="KHD86925.1"/>
    <property type="molecule type" value="Genomic_DNA"/>
</dbReference>
<accession>A0A0A6VFA1</accession>